<accession>A0ABT1SB61</accession>
<evidence type="ECO:0000313" key="2">
    <source>
        <dbReference type="EMBL" id="MCQ4923724.1"/>
    </source>
</evidence>
<dbReference type="Gene3D" id="3.80.30.20">
    <property type="entry name" value="tm_1862 like domain"/>
    <property type="match status" value="1"/>
</dbReference>
<dbReference type="RefSeq" id="WP_256311619.1">
    <property type="nucleotide sequence ID" value="NZ_JANGAC010000008.1"/>
</dbReference>
<dbReference type="PANTHER" id="PTHR42731:SF1">
    <property type="entry name" value="RADICAL SAM DOMAIN PROTEIN"/>
    <property type="match status" value="1"/>
</dbReference>
<dbReference type="Gene3D" id="3.40.50.280">
    <property type="entry name" value="Cobalamin-binding domain"/>
    <property type="match status" value="1"/>
</dbReference>
<dbReference type="PANTHER" id="PTHR42731">
    <property type="entry name" value="SLL1084 PROTEIN"/>
    <property type="match status" value="1"/>
</dbReference>
<dbReference type="SMART" id="SM00729">
    <property type="entry name" value="Elp3"/>
    <property type="match status" value="1"/>
</dbReference>
<gene>
    <name evidence="2" type="ORF">NE686_11540</name>
</gene>
<dbReference type="InterPro" id="IPR023862">
    <property type="entry name" value="CHP03960_rSAM"/>
</dbReference>
<dbReference type="InterPro" id="IPR006638">
    <property type="entry name" value="Elp3/MiaA/NifB-like_rSAM"/>
</dbReference>
<proteinExistence type="predicted"/>
<reference evidence="2 3" key="1">
    <citation type="submission" date="2022-06" db="EMBL/GenBank/DDBJ databases">
        <title>Isolation of gut microbiota from human fecal samples.</title>
        <authorList>
            <person name="Pamer E.G."/>
            <person name="Barat B."/>
            <person name="Waligurski E."/>
            <person name="Medina S."/>
            <person name="Paddock L."/>
            <person name="Mostad J."/>
        </authorList>
    </citation>
    <scope>NUCLEOTIDE SEQUENCE [LARGE SCALE GENOMIC DNA]</scope>
    <source>
        <strain evidence="2 3">DFI.7.95</strain>
    </source>
</reference>
<dbReference type="EMBL" id="JANGAC010000008">
    <property type="protein sequence ID" value="MCQ4923724.1"/>
    <property type="molecule type" value="Genomic_DNA"/>
</dbReference>
<dbReference type="SUPFAM" id="SSF102114">
    <property type="entry name" value="Radical SAM enzymes"/>
    <property type="match status" value="1"/>
</dbReference>
<dbReference type="SFLD" id="SFLDG01082">
    <property type="entry name" value="B12-binding_domain_containing"/>
    <property type="match status" value="1"/>
</dbReference>
<protein>
    <submittedName>
        <fullName evidence="2">TIGR03960 family B12-binding radical SAM protein</fullName>
    </submittedName>
</protein>
<dbReference type="PROSITE" id="PS51918">
    <property type="entry name" value="RADICAL_SAM"/>
    <property type="match status" value="1"/>
</dbReference>
<comment type="caution">
    <text evidence="2">The sequence shown here is derived from an EMBL/GenBank/DDBJ whole genome shotgun (WGS) entry which is preliminary data.</text>
</comment>
<dbReference type="InterPro" id="IPR045784">
    <property type="entry name" value="Radical_SAM_N2"/>
</dbReference>
<evidence type="ECO:0000259" key="1">
    <source>
        <dbReference type="PROSITE" id="PS51918"/>
    </source>
</evidence>
<name>A0ABT1SB61_9FIRM</name>
<dbReference type="CDD" id="cd01335">
    <property type="entry name" value="Radical_SAM"/>
    <property type="match status" value="1"/>
</dbReference>
<feature type="domain" description="Radical SAM core" evidence="1">
    <location>
        <begin position="255"/>
        <end position="494"/>
    </location>
</feature>
<dbReference type="Proteomes" id="UP001524478">
    <property type="component" value="Unassembled WGS sequence"/>
</dbReference>
<dbReference type="NCBIfam" id="TIGR03960">
    <property type="entry name" value="rSAM_fuse_unch"/>
    <property type="match status" value="1"/>
</dbReference>
<keyword evidence="3" id="KW-1185">Reference proteome</keyword>
<dbReference type="SFLD" id="SFLDS00029">
    <property type="entry name" value="Radical_SAM"/>
    <property type="match status" value="1"/>
</dbReference>
<dbReference type="InterPro" id="IPR023404">
    <property type="entry name" value="rSAM_horseshoe"/>
</dbReference>
<dbReference type="Pfam" id="PF04055">
    <property type="entry name" value="Radical_SAM"/>
    <property type="match status" value="1"/>
</dbReference>
<dbReference type="Pfam" id="PF19864">
    <property type="entry name" value="Radical_SAM_N2"/>
    <property type="match status" value="1"/>
</dbReference>
<organism evidence="2 3">
    <name type="scientific">Tissierella carlieri</name>
    <dbReference type="NCBI Taxonomy" id="689904"/>
    <lineage>
        <taxon>Bacteria</taxon>
        <taxon>Bacillati</taxon>
        <taxon>Bacillota</taxon>
        <taxon>Tissierellia</taxon>
        <taxon>Tissierellales</taxon>
        <taxon>Tissierellaceae</taxon>
        <taxon>Tissierella</taxon>
    </lineage>
</organism>
<evidence type="ECO:0000313" key="3">
    <source>
        <dbReference type="Proteomes" id="UP001524478"/>
    </source>
</evidence>
<sequence length="615" mass="71265">MIDKKVLDRILNKVEKPARYIGMEQNSVIKDLNKVKVKFAFSFPDVYDVGMSHLGLHILYNLINEEEDFVCERVFAPWIDMENEMRKENLPLFTLENKEEVRNFDFLGFTLQYEMSYTNILNILDLSNIPLLSKDRSDKDPFVIAGGPCAYNPEPIAEFIDFFVIGEGEEVTLEILRLYREHKEKEWSREQFLKEVAKLDGIYVPKFYDIIYNDDGTIKERVVLDEVAPSIINKRMIKDLDSMFVPEKMIVPFIETVHDRVVMEIFRGCTRGCRFCQAGMIYRPIREKSVDKIVELAEKLVESTGYENVSLSSLSSCDYSELYLLISKLMDRFEEKKVGVSLPSLRLDSFSIDILKEIEKVRKSGLTFAPEAGSQRLRDVINKGITEEDLINTVSYVFKEGWSTIKLYFMIGLPTETDEDVMGIKELAYKVKDIFFDLPKEERKGNLKVTASASCFVPKPFTPFQWMGQDSMDEFYRKIYLVKNSIKDSKVVFNYHDPKLSFLEAIIARGGRKISKLILKAWEKGCKFDGWSEHFKYDTWIEAMSEEDIDSDFYALRNRSLEEILPWDFINPGVSKDYLIREYNKSLEEQITGDCRLQCRGCGIKGCTMTGGGNN</sequence>
<dbReference type="InterPro" id="IPR058240">
    <property type="entry name" value="rSAM_sf"/>
</dbReference>
<dbReference type="InterPro" id="IPR007197">
    <property type="entry name" value="rSAM"/>
</dbReference>